<accession>A0A516Q3X6</accession>
<keyword evidence="2" id="KW-1185">Reference proteome</keyword>
<dbReference type="GO" id="GO:0019748">
    <property type="term" value="P:secondary metabolic process"/>
    <property type="evidence" value="ECO:0007669"/>
    <property type="project" value="InterPro"/>
</dbReference>
<organism evidence="1 2">
    <name type="scientific">Microlunatus elymi</name>
    <dbReference type="NCBI Taxonomy" id="2596828"/>
    <lineage>
        <taxon>Bacteria</taxon>
        <taxon>Bacillati</taxon>
        <taxon>Actinomycetota</taxon>
        <taxon>Actinomycetes</taxon>
        <taxon>Propionibacteriales</taxon>
        <taxon>Propionibacteriaceae</taxon>
        <taxon>Microlunatus</taxon>
    </lineage>
</organism>
<dbReference type="EMBL" id="CP041692">
    <property type="protein sequence ID" value="QDP98072.1"/>
    <property type="molecule type" value="Genomic_DNA"/>
</dbReference>
<keyword evidence="1" id="KW-0808">Transferase</keyword>
<reference evidence="1 2" key="1">
    <citation type="submission" date="2019-07" db="EMBL/GenBank/DDBJ databases">
        <title>Microlunatus dokdonensis sp. nov. isolated from the rhizospheric soil of the wild plant Elymus tsukushiensis.</title>
        <authorList>
            <person name="Ghim S.-Y."/>
            <person name="Hwang Y.-J."/>
            <person name="Son J.-S."/>
            <person name="Shin J.-H."/>
        </authorList>
    </citation>
    <scope>NUCLEOTIDE SEQUENCE [LARGE SCALE GENOMIC DNA]</scope>
    <source>
        <strain evidence="1 2">KUDC0627</strain>
    </source>
</reference>
<evidence type="ECO:0000313" key="1">
    <source>
        <dbReference type="EMBL" id="QDP98072.1"/>
    </source>
</evidence>
<dbReference type="InterPro" id="IPR006748">
    <property type="entry name" value="NH2Glyco/OHUrea_AB-resist_kin"/>
</dbReference>
<dbReference type="AlphaFoldDB" id="A0A516Q3X6"/>
<dbReference type="KEGG" id="mik:FOE78_21140"/>
<dbReference type="OrthoDB" id="3638028at2"/>
<dbReference type="Proteomes" id="UP000319263">
    <property type="component" value="Chromosome"/>
</dbReference>
<dbReference type="InterPro" id="IPR011009">
    <property type="entry name" value="Kinase-like_dom_sf"/>
</dbReference>
<proteinExistence type="predicted"/>
<gene>
    <name evidence="1" type="ORF">FOE78_21140</name>
</gene>
<dbReference type="GO" id="GO:0016773">
    <property type="term" value="F:phosphotransferase activity, alcohol group as acceptor"/>
    <property type="evidence" value="ECO:0007669"/>
    <property type="project" value="InterPro"/>
</dbReference>
<dbReference type="Pfam" id="PF04655">
    <property type="entry name" value="APH_6_hur"/>
    <property type="match status" value="1"/>
</dbReference>
<name>A0A516Q3X6_9ACTN</name>
<dbReference type="RefSeq" id="WP_143988018.1">
    <property type="nucleotide sequence ID" value="NZ_CP041692.1"/>
</dbReference>
<dbReference type="GO" id="GO:0016301">
    <property type="term" value="F:kinase activity"/>
    <property type="evidence" value="ECO:0007669"/>
    <property type="project" value="UniProtKB-KW"/>
</dbReference>
<dbReference type="Gene3D" id="3.90.1200.10">
    <property type="match status" value="1"/>
</dbReference>
<evidence type="ECO:0000313" key="2">
    <source>
        <dbReference type="Proteomes" id="UP000319263"/>
    </source>
</evidence>
<sequence length="298" mass="32390">MINIPETLAVATIAREGDAGRSWIDELPVLVQRYLTRWACAPSGPPTHGGVGMIIPVESPYGPAMIKISFRHPGNVDEPAALQAWQGNGAVRLYEHEPADLAMLIERVEQRSLDLSADEGLIVGAELSARLAIRAPARVPSLANDCPGWAEQLRDQDQQLGHPLPDRVIDGALEVIDDLGRDRTETMIHGDLHGQNILHADRGWVVVDPKGRSGTGGFDAMTMCLYRHEELLGAPDPVAELRRRITIFAEAAGVDTALAIRCTQARLTSSALWDLLHANTPIQQQWARIAADAAQSLL</sequence>
<dbReference type="SUPFAM" id="SSF56112">
    <property type="entry name" value="Protein kinase-like (PK-like)"/>
    <property type="match status" value="1"/>
</dbReference>
<keyword evidence="1" id="KW-0418">Kinase</keyword>
<protein>
    <submittedName>
        <fullName evidence="1">Kinase</fullName>
    </submittedName>
</protein>